<accession>A0AAV1P726</accession>
<protein>
    <submittedName>
        <fullName evidence="2">Uncharacterized protein LOC128450974 isoform X1</fullName>
    </submittedName>
</protein>
<dbReference type="Proteomes" id="UP001314229">
    <property type="component" value="Unassembled WGS sequence"/>
</dbReference>
<sequence>MFKANWGACTFWLDEANIRDRRQKAGKATLTSASQCLKLDPDLDSAPPRRKPAPAVDQGGAASAPEMMTTTAITTPSRPIPYPRVERQGLPPPPHATKYCAPHTPSPRDQSRTRQGTVFKSTDYSDSMFIAPMVEV</sequence>
<proteinExistence type="predicted"/>
<comment type="caution">
    <text evidence="2">The sequence shown here is derived from an EMBL/GenBank/DDBJ whole genome shotgun (WGS) entry which is preliminary data.</text>
</comment>
<evidence type="ECO:0000256" key="1">
    <source>
        <dbReference type="SAM" id="MobiDB-lite"/>
    </source>
</evidence>
<evidence type="ECO:0000313" key="3">
    <source>
        <dbReference type="Proteomes" id="UP001314229"/>
    </source>
</evidence>
<dbReference type="EMBL" id="CAWUFR010000094">
    <property type="protein sequence ID" value="CAK6966542.1"/>
    <property type="molecule type" value="Genomic_DNA"/>
</dbReference>
<feature type="region of interest" description="Disordered" evidence="1">
    <location>
        <begin position="36"/>
        <end position="115"/>
    </location>
</feature>
<keyword evidence="3" id="KW-1185">Reference proteome</keyword>
<reference evidence="2 3" key="1">
    <citation type="submission" date="2024-01" db="EMBL/GenBank/DDBJ databases">
        <authorList>
            <person name="Alioto T."/>
            <person name="Alioto T."/>
            <person name="Gomez Garrido J."/>
        </authorList>
    </citation>
    <scope>NUCLEOTIDE SEQUENCE [LARGE SCALE GENOMIC DNA]</scope>
</reference>
<dbReference type="AlphaFoldDB" id="A0AAV1P726"/>
<name>A0AAV1P726_SCOSC</name>
<evidence type="ECO:0000313" key="2">
    <source>
        <dbReference type="EMBL" id="CAK6966542.1"/>
    </source>
</evidence>
<gene>
    <name evidence="2" type="ORF">FSCOSCO3_A016905</name>
</gene>
<organism evidence="2 3">
    <name type="scientific">Scomber scombrus</name>
    <name type="common">Atlantic mackerel</name>
    <name type="synonym">Scomber vernalis</name>
    <dbReference type="NCBI Taxonomy" id="13677"/>
    <lineage>
        <taxon>Eukaryota</taxon>
        <taxon>Metazoa</taxon>
        <taxon>Chordata</taxon>
        <taxon>Craniata</taxon>
        <taxon>Vertebrata</taxon>
        <taxon>Euteleostomi</taxon>
        <taxon>Actinopterygii</taxon>
        <taxon>Neopterygii</taxon>
        <taxon>Teleostei</taxon>
        <taxon>Neoteleostei</taxon>
        <taxon>Acanthomorphata</taxon>
        <taxon>Pelagiaria</taxon>
        <taxon>Scombriformes</taxon>
        <taxon>Scombridae</taxon>
        <taxon>Scomber</taxon>
    </lineage>
</organism>
<feature type="compositionally biased region" description="Polar residues" evidence="1">
    <location>
        <begin position="68"/>
        <end position="77"/>
    </location>
</feature>